<feature type="transmembrane region" description="Helical" evidence="7">
    <location>
        <begin position="293"/>
        <end position="316"/>
    </location>
</feature>
<feature type="compositionally biased region" description="Pro residues" evidence="6">
    <location>
        <begin position="482"/>
        <end position="496"/>
    </location>
</feature>
<feature type="compositionally biased region" description="Polar residues" evidence="6">
    <location>
        <begin position="628"/>
        <end position="646"/>
    </location>
</feature>
<dbReference type="eggNOG" id="ENOG502QWMT">
    <property type="taxonomic scope" value="Eukaryota"/>
</dbReference>
<feature type="region of interest" description="Disordered" evidence="6">
    <location>
        <begin position="624"/>
        <end position="646"/>
    </location>
</feature>
<sequence length="770" mass="84130">MDLERRQIWAQPTSTTSARPSCTPFLLPSNGVLTINSTFSLTMTEDAYYQPACTGTANDEVLPSAVLNNQDPFYASVGPQLYAIGCMTVVSYLLVIILLITPRKFYVGGPGGDGNILGRHGIISGSYSGHSSVTGVGGRPWLQKVAALSVAISLTIATVDSFRVAERQYNMGYTDAAALTEEVIDGTEIRIVHVVSSTFLWLAQVQTLIRLFPRHKEKVMIKWAGFALIVLDTIFAILDNFVSHGSETRPRLFDDAIPALSYLFELALNLLYAAWVIFYSLSKHRFAFFHPKMRNICLVAVFSLIAVLIPVVFFIMDISSPDVAGWGEYIRWVGSAAASVVVWEWVERIEALERDERKGGILGREIFDGDEMLEVTPSQEVDWPRSSNTPGNKSGRGTGVAWRGSSNPNNRPVRRGHLGFQLGTRCRNDATNQKPDRRAKSTQNASVPPVPPPAAVTPISRADTTSAASTVYYVRYHTVASPTPPLSAAPIEPPGQPGTQNKREETAVASNGTHSTGQYVPPGNEILLTATSGWRRWLPAAGLFGARRSAPPQEIATAQEEEENARDRSHGSDDGNFTEKDVGPVNTSSRFQQALSSLRFGELQQRFRARSPRPLTVTVIPSRDLAQQPWSPQPNEAGSVNHPTGSVSLPTTIIPAQGRRTSAWPSPSNPSNGLGDGDHLEYDPETAALVDVGPNLIIQTITSESVDSSAIATSDTLYERADHPLQAHQQLRGFSVESEETPRSQDTSHQTVRFDYDDGDIEAGRGRRRQ</sequence>
<feature type="compositionally biased region" description="Polar residues" evidence="6">
    <location>
        <begin position="659"/>
        <end position="672"/>
    </location>
</feature>
<dbReference type="AlphaFoldDB" id="A0A093VXE7"/>
<organism evidence="8">
    <name type="scientific">Talaromyces marneffei PM1</name>
    <dbReference type="NCBI Taxonomy" id="1077442"/>
    <lineage>
        <taxon>Eukaryota</taxon>
        <taxon>Fungi</taxon>
        <taxon>Dikarya</taxon>
        <taxon>Ascomycota</taxon>
        <taxon>Pezizomycotina</taxon>
        <taxon>Eurotiomycetes</taxon>
        <taxon>Eurotiomycetidae</taxon>
        <taxon>Eurotiales</taxon>
        <taxon>Trichocomaceae</taxon>
        <taxon>Talaromyces</taxon>
        <taxon>Talaromyces sect. Talaromyces</taxon>
    </lineage>
</organism>
<evidence type="ECO:0000256" key="6">
    <source>
        <dbReference type="SAM" id="MobiDB-lite"/>
    </source>
</evidence>
<dbReference type="InterPro" id="IPR014844">
    <property type="entry name" value="PalH"/>
</dbReference>
<dbReference type="PANTHER" id="PTHR35779:SF1">
    <property type="entry name" value="PH-RESPONSE REGULATOR PROTEIN PALH_RIM21"/>
    <property type="match status" value="1"/>
</dbReference>
<name>A0A093VXE7_TALMA</name>
<feature type="transmembrane region" description="Helical" evidence="7">
    <location>
        <begin position="220"/>
        <end position="242"/>
    </location>
</feature>
<evidence type="ECO:0000256" key="2">
    <source>
        <dbReference type="ARBA" id="ARBA00022692"/>
    </source>
</evidence>
<dbReference type="HOGENOM" id="CLU_014594_0_0_1"/>
<comment type="similarity">
    <text evidence="5">Belongs to the palH/RIM21 family.</text>
</comment>
<keyword evidence="3 7" id="KW-1133">Transmembrane helix</keyword>
<comment type="caution">
    <text evidence="8">The sequence shown here is derived from an EMBL/GenBank/DDBJ whole genome shotgun (WGS) entry which is preliminary data.</text>
</comment>
<evidence type="ECO:0000256" key="1">
    <source>
        <dbReference type="ARBA" id="ARBA00004141"/>
    </source>
</evidence>
<evidence type="ECO:0000256" key="4">
    <source>
        <dbReference type="ARBA" id="ARBA00023136"/>
    </source>
</evidence>
<comment type="subcellular location">
    <subcellularLocation>
        <location evidence="1">Membrane</location>
        <topology evidence="1">Multi-pass membrane protein</topology>
    </subcellularLocation>
</comment>
<feature type="compositionally biased region" description="Polar residues" evidence="6">
    <location>
        <begin position="508"/>
        <end position="518"/>
    </location>
</feature>
<evidence type="ECO:0000256" key="5">
    <source>
        <dbReference type="ARBA" id="ARBA00038109"/>
    </source>
</evidence>
<feature type="region of interest" description="Disordered" evidence="6">
    <location>
        <begin position="482"/>
        <end position="524"/>
    </location>
</feature>
<feature type="region of interest" description="Disordered" evidence="6">
    <location>
        <begin position="378"/>
        <end position="462"/>
    </location>
</feature>
<feature type="compositionally biased region" description="Basic and acidic residues" evidence="6">
    <location>
        <begin position="565"/>
        <end position="582"/>
    </location>
</feature>
<dbReference type="Pfam" id="PF08733">
    <property type="entry name" value="PalH"/>
    <property type="match status" value="1"/>
</dbReference>
<evidence type="ECO:0000256" key="7">
    <source>
        <dbReference type="SAM" id="Phobius"/>
    </source>
</evidence>
<reference evidence="8" key="1">
    <citation type="journal article" date="2014" name="PLoS Genet.">
        <title>Signature Gene Expression Reveals Novel Clues to the Molecular Mechanisms of Dimorphic Transition in Penicillium marneffei.</title>
        <authorList>
            <person name="Yang E."/>
            <person name="Wang G."/>
            <person name="Cai J."/>
            <person name="Woo P.C."/>
            <person name="Lau S.K."/>
            <person name="Yuen K.-Y."/>
            <person name="Chow W.-N."/>
            <person name="Lin X."/>
        </authorList>
    </citation>
    <scope>NUCLEOTIDE SEQUENCE [LARGE SCALE GENOMIC DNA]</scope>
    <source>
        <strain evidence="8">PM1</strain>
    </source>
</reference>
<dbReference type="GO" id="GO:0005886">
    <property type="term" value="C:plasma membrane"/>
    <property type="evidence" value="ECO:0007669"/>
    <property type="project" value="TreeGrafter"/>
</dbReference>
<dbReference type="EMBL" id="JPOX01000005">
    <property type="protein sequence ID" value="KFX51296.1"/>
    <property type="molecule type" value="Genomic_DNA"/>
</dbReference>
<feature type="transmembrane region" description="Helical" evidence="7">
    <location>
        <begin position="262"/>
        <end position="281"/>
    </location>
</feature>
<evidence type="ECO:0000313" key="8">
    <source>
        <dbReference type="EMBL" id="KFX51296.1"/>
    </source>
</evidence>
<protein>
    <submittedName>
        <fullName evidence="8">pH-response regulator protein palH/RIM21</fullName>
    </submittedName>
</protein>
<proteinExistence type="inferred from homology"/>
<gene>
    <name evidence="8" type="ORF">GQ26_0051300</name>
</gene>
<dbReference type="GO" id="GO:0071467">
    <property type="term" value="P:cellular response to pH"/>
    <property type="evidence" value="ECO:0007669"/>
    <property type="project" value="TreeGrafter"/>
</dbReference>
<keyword evidence="4 7" id="KW-0472">Membrane</keyword>
<feature type="region of interest" description="Disordered" evidence="6">
    <location>
        <begin position="659"/>
        <end position="681"/>
    </location>
</feature>
<feature type="region of interest" description="Disordered" evidence="6">
    <location>
        <begin position="548"/>
        <end position="585"/>
    </location>
</feature>
<dbReference type="PANTHER" id="PTHR35779">
    <property type="entry name" value="PH-RESPONSE REGULATOR PROTEIN PALH/RIM21"/>
    <property type="match status" value="1"/>
</dbReference>
<feature type="region of interest" description="Disordered" evidence="6">
    <location>
        <begin position="722"/>
        <end position="770"/>
    </location>
</feature>
<keyword evidence="2 7" id="KW-0812">Transmembrane</keyword>
<evidence type="ECO:0000256" key="3">
    <source>
        <dbReference type="ARBA" id="ARBA00022989"/>
    </source>
</evidence>
<accession>A0A093VXE7</accession>
<feature type="transmembrane region" description="Helical" evidence="7">
    <location>
        <begin position="81"/>
        <end position="100"/>
    </location>
</feature>